<sequence>MVVYIRQSKLPSEVSINKYNAQVGAYLQGEEVILYQSFSEIKELISEDIVVDYIMETRALLKMMGLNVPVYDYPIELKEFYGRKIYAGILGEIVNIPDNWGKFIKPKAGSKVFTGRVVNGTHDLIDIGLPFDYPIWISEVVEFIAEWRCFVLDGRVLDVRPYTGDYHAQFDASVIDEAISCWKDAPIAYGLDIGVTRDGRTLVVEVNDGYALGNYALSPLKSINFHRARWKEMVKPYFEKMKFLKSNRMLFSKINMVYNQYKKHQNEQGGI</sequence>
<reference evidence="2 3" key="1">
    <citation type="submission" date="2019-11" db="EMBL/GenBank/DDBJ databases">
        <title>Growth characteristics of pneumococcus vary with the chemical composition of the capsule and with environmental conditions.</title>
        <authorList>
            <person name="Tothpal A."/>
            <person name="Desobry K."/>
            <person name="Joshi S."/>
            <person name="Wyllie A.L."/>
            <person name="Weinberger D.M."/>
        </authorList>
    </citation>
    <scope>NUCLEOTIDE SEQUENCE [LARGE SCALE GENOMIC DNA]</scope>
    <source>
        <strain evidence="3">pnumococcus15C</strain>
    </source>
</reference>
<name>A0A4K4C130_STREE</name>
<evidence type="ECO:0000259" key="1">
    <source>
        <dbReference type="Pfam" id="PF18299"/>
    </source>
</evidence>
<gene>
    <name evidence="2" type="ORF">GM544_08125</name>
</gene>
<dbReference type="SUPFAM" id="SSF56059">
    <property type="entry name" value="Glutathione synthetase ATP-binding domain-like"/>
    <property type="match status" value="1"/>
</dbReference>
<protein>
    <submittedName>
        <fullName evidence="2">DUF4343 domain-containing protein</fullName>
    </submittedName>
</protein>
<evidence type="ECO:0000313" key="2">
    <source>
        <dbReference type="EMBL" id="MTV90438.1"/>
    </source>
</evidence>
<comment type="caution">
    <text evidence="2">The sequence shown here is derived from an EMBL/GenBank/DDBJ whole genome shotgun (WGS) entry which is preliminary data.</text>
</comment>
<dbReference type="Pfam" id="PF18299">
    <property type="entry name" value="R2K_2"/>
    <property type="match status" value="1"/>
</dbReference>
<dbReference type="Proteomes" id="UP000476212">
    <property type="component" value="Unassembled WGS sequence"/>
</dbReference>
<dbReference type="EMBL" id="WNIB01000043">
    <property type="protein sequence ID" value="MTV90438.1"/>
    <property type="molecule type" value="Genomic_DNA"/>
</dbReference>
<dbReference type="RefSeq" id="WP_130885100.1">
    <property type="nucleotide sequence ID" value="NZ_LR216047.1"/>
</dbReference>
<accession>A0A4K4C130</accession>
<proteinExistence type="predicted"/>
<dbReference type="InterPro" id="IPR041261">
    <property type="entry name" value="R2K_2"/>
</dbReference>
<evidence type="ECO:0000313" key="3">
    <source>
        <dbReference type="Proteomes" id="UP000476212"/>
    </source>
</evidence>
<dbReference type="AlphaFoldDB" id="A0A4K4C130"/>
<feature type="domain" description="ATP-grasp" evidence="1">
    <location>
        <begin position="80"/>
        <end position="221"/>
    </location>
</feature>
<organism evidence="2 3">
    <name type="scientific">Streptococcus pneumoniae</name>
    <dbReference type="NCBI Taxonomy" id="1313"/>
    <lineage>
        <taxon>Bacteria</taxon>
        <taxon>Bacillati</taxon>
        <taxon>Bacillota</taxon>
        <taxon>Bacilli</taxon>
        <taxon>Lactobacillales</taxon>
        <taxon>Streptococcaceae</taxon>
        <taxon>Streptococcus</taxon>
    </lineage>
</organism>